<organism evidence="2 3">
    <name type="scientific">Caenorhabditis tropicalis</name>
    <dbReference type="NCBI Taxonomy" id="1561998"/>
    <lineage>
        <taxon>Eukaryota</taxon>
        <taxon>Metazoa</taxon>
        <taxon>Ecdysozoa</taxon>
        <taxon>Nematoda</taxon>
        <taxon>Chromadorea</taxon>
        <taxon>Rhabditida</taxon>
        <taxon>Rhabditina</taxon>
        <taxon>Rhabditomorpha</taxon>
        <taxon>Rhabditoidea</taxon>
        <taxon>Rhabditidae</taxon>
        <taxon>Peloderinae</taxon>
        <taxon>Caenorhabditis</taxon>
    </lineage>
</organism>
<evidence type="ECO:0000256" key="1">
    <source>
        <dbReference type="SAM" id="MobiDB-lite"/>
    </source>
</evidence>
<keyword evidence="2" id="KW-1185">Reference proteome</keyword>
<feature type="compositionally biased region" description="Low complexity" evidence="1">
    <location>
        <begin position="1"/>
        <end position="15"/>
    </location>
</feature>
<sequence>MLSSTSTSSLGTTLSHASITTRNPPPKPLLEREIARNQDEFRIAPVKDLDMPNRERIRSEDPETLLPPEAPLTSFRSMQSSGEDGLLVLKNTQGAAPGDHVHGRERTKTANGQASRSSIQQHKMTNNLKKMKLKCKENSFNSEKAAQKMDFRLKHPRSGSLLRPGTPDPTSPDTNAVSTDPNASIQTLPDTNDSSGSKRGVEGADVPIQTGTEVALLISQCRSQIKKLVQNKQVKLVAGGRAEDYECQVGRGVRDVD</sequence>
<evidence type="ECO:0000313" key="2">
    <source>
        <dbReference type="Proteomes" id="UP000095282"/>
    </source>
</evidence>
<protein>
    <submittedName>
        <fullName evidence="3">WH2 domain-containing protein</fullName>
    </submittedName>
</protein>
<feature type="region of interest" description="Disordered" evidence="1">
    <location>
        <begin position="1"/>
        <end position="29"/>
    </location>
</feature>
<evidence type="ECO:0000313" key="3">
    <source>
        <dbReference type="WBParaSite" id="Csp11.Scaffold630.g18121.t1"/>
    </source>
</evidence>
<feature type="region of interest" description="Disordered" evidence="1">
    <location>
        <begin position="92"/>
        <end position="206"/>
    </location>
</feature>
<dbReference type="Proteomes" id="UP000095282">
    <property type="component" value="Unplaced"/>
</dbReference>
<feature type="region of interest" description="Disordered" evidence="1">
    <location>
        <begin position="41"/>
        <end position="79"/>
    </location>
</feature>
<feature type="compositionally biased region" description="Basic and acidic residues" evidence="1">
    <location>
        <begin position="99"/>
        <end position="108"/>
    </location>
</feature>
<feature type="compositionally biased region" description="Basic and acidic residues" evidence="1">
    <location>
        <begin position="41"/>
        <end position="61"/>
    </location>
</feature>
<reference evidence="3" key="1">
    <citation type="submission" date="2016-11" db="UniProtKB">
        <authorList>
            <consortium name="WormBaseParasite"/>
        </authorList>
    </citation>
    <scope>IDENTIFICATION</scope>
</reference>
<feature type="compositionally biased region" description="Polar residues" evidence="1">
    <location>
        <begin position="171"/>
        <end position="197"/>
    </location>
</feature>
<feature type="compositionally biased region" description="Low complexity" evidence="1">
    <location>
        <begin position="64"/>
        <end position="73"/>
    </location>
</feature>
<name>A0A1I7UPR6_9PELO</name>
<dbReference type="WBParaSite" id="Csp11.Scaffold630.g18121.t1">
    <property type="protein sequence ID" value="Csp11.Scaffold630.g18121.t1"/>
    <property type="gene ID" value="Csp11.Scaffold630.g18121"/>
</dbReference>
<feature type="compositionally biased region" description="Polar residues" evidence="1">
    <location>
        <begin position="109"/>
        <end position="122"/>
    </location>
</feature>
<proteinExistence type="predicted"/>
<accession>A0A1I7UPR6</accession>
<dbReference type="AlphaFoldDB" id="A0A1I7UPR6"/>